<organism evidence="3 4">
    <name type="scientific">Plasmodiophora brassicae</name>
    <name type="common">Clubroot disease agent</name>
    <dbReference type="NCBI Taxonomy" id="37360"/>
    <lineage>
        <taxon>Eukaryota</taxon>
        <taxon>Sar</taxon>
        <taxon>Rhizaria</taxon>
        <taxon>Endomyxa</taxon>
        <taxon>Phytomyxea</taxon>
        <taxon>Plasmodiophorida</taxon>
        <taxon>Plasmodiophoridae</taxon>
        <taxon>Plasmodiophora</taxon>
    </lineage>
</organism>
<gene>
    <name evidence="3" type="ORF">PLBR_LOCUS6443</name>
</gene>
<geneLocation type="mitochondrion" evidence="3"/>
<feature type="compositionally biased region" description="Acidic residues" evidence="1">
    <location>
        <begin position="550"/>
        <end position="561"/>
    </location>
</feature>
<keyword evidence="2" id="KW-0812">Transmembrane</keyword>
<keyword evidence="2" id="KW-1133">Transmembrane helix</keyword>
<evidence type="ECO:0000313" key="3">
    <source>
        <dbReference type="EMBL" id="SPQ99228.1"/>
    </source>
</evidence>
<name>A0A3P3YGA6_PLABS</name>
<reference evidence="3 4" key="1">
    <citation type="submission" date="2018-03" db="EMBL/GenBank/DDBJ databases">
        <authorList>
            <person name="Fogelqvist J."/>
        </authorList>
    </citation>
    <scope>NUCLEOTIDE SEQUENCE [LARGE SCALE GENOMIC DNA]</scope>
</reference>
<proteinExistence type="predicted"/>
<evidence type="ECO:0000256" key="1">
    <source>
        <dbReference type="SAM" id="MobiDB-lite"/>
    </source>
</evidence>
<feature type="transmembrane region" description="Helical" evidence="2">
    <location>
        <begin position="317"/>
        <end position="343"/>
    </location>
</feature>
<evidence type="ECO:0000256" key="2">
    <source>
        <dbReference type="SAM" id="Phobius"/>
    </source>
</evidence>
<dbReference type="EMBL" id="OVEO01000011">
    <property type="protein sequence ID" value="SPQ99228.1"/>
    <property type="molecule type" value="Genomic_DNA"/>
</dbReference>
<feature type="region of interest" description="Disordered" evidence="1">
    <location>
        <begin position="539"/>
        <end position="561"/>
    </location>
</feature>
<feature type="region of interest" description="Disordered" evidence="1">
    <location>
        <begin position="49"/>
        <end position="97"/>
    </location>
</feature>
<dbReference type="Proteomes" id="UP000290189">
    <property type="component" value="Unassembled WGS sequence"/>
</dbReference>
<sequence length="583" mass="60748">MAFVKMTKAADRPATGPGFIEEGAAGLGVLANASLFVATSAACKPLAHVPGKRSPMNEPVPGEASSAASQGRSCDHSASASDTEEGETSSSSARAPLTIPASMGVGIAAMEQAMTTSLAQAQQEGDAAPTSRSLLSCNLCPFTGDSHGKVVEHMIMEHRMTVMRAMHELDMAGMRHRHMSLYGPSQPSPDPFTILPPMAIEAVEKIAAMQVDSEVARQLSPVIDKILADGPAVWIMAYQVDAKRQAEVVLGLEQKRQRREAQSPLDYPLCPKTSRIVPARIGPGFDQQQTGTHAEGVIVPIALSLKKQYDAIRSLRFVMASMLLVQVAIAAAVVGTAAVVLAAPGPFDKDGCVTKFSERVPLVGLLASCVHACAGNHEHAKRAAIKNVNSCIETACTLGGGAAGFVCGGPPGMVAGAAAGGAAGATAGTALEACCAKYVACADADDSDLAKHQFCEYLANALAGGIGGAVGARAVGLGGVLKSMQMQRMGYHVLAKDGTLKHGVGYICEQYVKGQAVQKASRAGSKAIVRSLLELTPNNVNGNDDHHDVDDDDAAEQDDEEWDVSIQVEQCVRMMIDDLNQAK</sequence>
<accession>A0A3P3YGA6</accession>
<keyword evidence="3" id="KW-0496">Mitochondrion</keyword>
<keyword evidence="2" id="KW-0472">Membrane</keyword>
<evidence type="ECO:0000313" key="4">
    <source>
        <dbReference type="Proteomes" id="UP000290189"/>
    </source>
</evidence>
<dbReference type="AlphaFoldDB" id="A0A3P3YGA6"/>
<protein>
    <submittedName>
        <fullName evidence="3">Uncharacterized protein</fullName>
    </submittedName>
</protein>